<reference evidence="1 2" key="4">
    <citation type="journal article" date="2020" name="Sci. Rep.">
        <title>beta-carboline chemical signals induce reveromycin production through a LuxR family regulator in Streptomyces sp. SN-593.</title>
        <authorList>
            <person name="Panthee S."/>
            <person name="Kito N."/>
            <person name="Hayashi T."/>
            <person name="Shimizu T."/>
            <person name="Ishikawa J."/>
            <person name="Hamamoto H."/>
            <person name="Osada H."/>
            <person name="Takahashi S."/>
        </authorList>
    </citation>
    <scope>NUCLEOTIDE SEQUENCE [LARGE SCALE GENOMIC DNA]</scope>
    <source>
        <strain evidence="1 2">SN-593</strain>
    </source>
</reference>
<accession>A0A7U3UXA3</accession>
<reference evidence="1 2" key="2">
    <citation type="journal article" date="2011" name="J. Antibiot.">
        <title>Furaquinocins I and J: novel polyketide isoprenoid hybrid compounds from Streptomyces reveromyceticus SN-593.</title>
        <authorList>
            <person name="Panthee S."/>
            <person name="Takahashi S."/>
            <person name="Takagi H."/>
            <person name="Nogawa T."/>
            <person name="Oowada E."/>
            <person name="Uramoto M."/>
            <person name="Osada H."/>
        </authorList>
    </citation>
    <scope>NUCLEOTIDE SEQUENCE [LARGE SCALE GENOMIC DNA]</scope>
    <source>
        <strain evidence="1 2">SN-593</strain>
    </source>
</reference>
<protein>
    <submittedName>
        <fullName evidence="1">Uncharacterized protein</fullName>
    </submittedName>
</protein>
<reference evidence="1 2" key="1">
    <citation type="journal article" date="2010" name="J. Bacteriol.">
        <title>Biochemical characterization of a novel indole prenyltransferase from Streptomyces sp. SN-593.</title>
        <authorList>
            <person name="Takahashi S."/>
            <person name="Takagi H."/>
            <person name="Toyoda A."/>
            <person name="Uramoto M."/>
            <person name="Nogawa T."/>
            <person name="Ueki M."/>
            <person name="Sakaki Y."/>
            <person name="Osada H."/>
        </authorList>
    </citation>
    <scope>NUCLEOTIDE SEQUENCE [LARGE SCALE GENOMIC DNA]</scope>
    <source>
        <strain evidence="1 2">SN-593</strain>
    </source>
</reference>
<organism evidence="1 2">
    <name type="scientific">Actinacidiphila reveromycinica</name>
    <dbReference type="NCBI Taxonomy" id="659352"/>
    <lineage>
        <taxon>Bacteria</taxon>
        <taxon>Bacillati</taxon>
        <taxon>Actinomycetota</taxon>
        <taxon>Actinomycetes</taxon>
        <taxon>Kitasatosporales</taxon>
        <taxon>Streptomycetaceae</taxon>
        <taxon>Actinacidiphila</taxon>
    </lineage>
</organism>
<reference evidence="1 2" key="3">
    <citation type="journal article" date="2011" name="Nat. Chem. Biol.">
        <title>Reveromycin A biosynthesis uses RevG and RevJ for stereospecific spiroacetal formation.</title>
        <authorList>
            <person name="Takahashi S."/>
            <person name="Toyoda A."/>
            <person name="Sekiyama Y."/>
            <person name="Takagi H."/>
            <person name="Nogawa T."/>
            <person name="Uramoto M."/>
            <person name="Suzuki R."/>
            <person name="Koshino H."/>
            <person name="Kumano T."/>
            <person name="Panthee S."/>
            <person name="Dairi T."/>
            <person name="Ishikawa J."/>
            <person name="Ikeda H."/>
            <person name="Sakaki Y."/>
            <person name="Osada H."/>
        </authorList>
    </citation>
    <scope>NUCLEOTIDE SEQUENCE [LARGE SCALE GENOMIC DNA]</scope>
    <source>
        <strain evidence="1 2">SN-593</strain>
    </source>
</reference>
<dbReference type="KEGG" id="arev:RVR_7315"/>
<evidence type="ECO:0000313" key="2">
    <source>
        <dbReference type="Proteomes" id="UP000595703"/>
    </source>
</evidence>
<sequence>MSSRRQREPRKKPRNQSFEGRYIWHSAADDRQLADACVDVQAGRYLSASEALRSAADDFGLRAHRSLVLASEAWDSDLTERWVAEEPCAESALLWARVAVLRAVRAAETGDDRATALSRIALSACQQAADHAPQDPTPWVAQLSLSRFHRSFDPAPQGLLTAPSGPWRLLSHILRLDPWNREAHHRFLSIYFPRNGGKASEVWDVAAFLSQRAPSGSPLSLLPLVALVENYNPSAPLAYKMWEQPPWSTAALSIYHKWLPHVPGYRFTPVVDLSYLAHALVMARKEFEARAAFMLMGPYASRMPWSAFGAPEEQLTKARETCGLTVPGGS</sequence>
<dbReference type="AlphaFoldDB" id="A0A7U3UXA3"/>
<proteinExistence type="predicted"/>
<gene>
    <name evidence="1" type="ORF">RVR_7315</name>
</gene>
<name>A0A7U3UXA3_9ACTN</name>
<keyword evidence="2" id="KW-1185">Reference proteome</keyword>
<dbReference type="Proteomes" id="UP000595703">
    <property type="component" value="Chromosome"/>
</dbReference>
<evidence type="ECO:0000313" key="1">
    <source>
        <dbReference type="EMBL" id="BBB00309.1"/>
    </source>
</evidence>
<dbReference type="EMBL" id="AP018365">
    <property type="protein sequence ID" value="BBB00309.1"/>
    <property type="molecule type" value="Genomic_DNA"/>
</dbReference>